<dbReference type="OrthoDB" id="9802947at2"/>
<reference evidence="4 5" key="1">
    <citation type="submission" date="2017-12" db="EMBL/GenBank/DDBJ databases">
        <authorList>
            <person name="Hurst M.R.H."/>
        </authorList>
    </citation>
    <scope>NUCLEOTIDE SEQUENCE [LARGE SCALE GENOMIC DNA]</scope>
    <source>
        <strain evidence="4 5">SY-3-19</strain>
    </source>
</reference>
<evidence type="ECO:0000313" key="4">
    <source>
        <dbReference type="EMBL" id="PQA87616.1"/>
    </source>
</evidence>
<evidence type="ECO:0000313" key="5">
    <source>
        <dbReference type="Proteomes" id="UP000239504"/>
    </source>
</evidence>
<dbReference type="PANTHER" id="PTHR42804:SF1">
    <property type="entry name" value="ALDEHYDE DEHYDROGENASE-RELATED"/>
    <property type="match status" value="1"/>
</dbReference>
<dbReference type="Gene3D" id="3.40.309.10">
    <property type="entry name" value="Aldehyde Dehydrogenase, Chain A, domain 2"/>
    <property type="match status" value="1"/>
</dbReference>
<evidence type="ECO:0000256" key="2">
    <source>
        <dbReference type="ARBA" id="ARBA00023002"/>
    </source>
</evidence>
<dbReference type="InterPro" id="IPR015590">
    <property type="entry name" value="Aldehyde_DH_dom"/>
</dbReference>
<dbReference type="Proteomes" id="UP000239504">
    <property type="component" value="Unassembled WGS sequence"/>
</dbReference>
<dbReference type="SUPFAM" id="SSF53720">
    <property type="entry name" value="ALDH-like"/>
    <property type="match status" value="1"/>
</dbReference>
<comment type="caution">
    <text evidence="4">The sequence shown here is derived from an EMBL/GenBank/DDBJ whole genome shotgun (WGS) entry which is preliminary data.</text>
</comment>
<dbReference type="RefSeq" id="WP_104830154.1">
    <property type="nucleotide sequence ID" value="NZ_PJCH01000006.1"/>
</dbReference>
<dbReference type="Pfam" id="PF00171">
    <property type="entry name" value="Aldedh"/>
    <property type="match status" value="1"/>
</dbReference>
<dbReference type="PANTHER" id="PTHR42804">
    <property type="entry name" value="ALDEHYDE DEHYDROGENASE"/>
    <property type="match status" value="1"/>
</dbReference>
<dbReference type="InterPro" id="IPR016162">
    <property type="entry name" value="Ald_DH_N"/>
</dbReference>
<dbReference type="FunFam" id="3.40.605.10:FF:000007">
    <property type="entry name" value="NAD/NADP-dependent betaine aldehyde dehydrogenase"/>
    <property type="match status" value="1"/>
</dbReference>
<organism evidence="4 5">
    <name type="scientific">Hyphococcus luteus</name>
    <dbReference type="NCBI Taxonomy" id="2058213"/>
    <lineage>
        <taxon>Bacteria</taxon>
        <taxon>Pseudomonadati</taxon>
        <taxon>Pseudomonadota</taxon>
        <taxon>Alphaproteobacteria</taxon>
        <taxon>Parvularculales</taxon>
        <taxon>Parvularculaceae</taxon>
        <taxon>Hyphococcus</taxon>
    </lineage>
</organism>
<protein>
    <submittedName>
        <fullName evidence="4">Aldehyde dehydrogenase family protein</fullName>
    </submittedName>
</protein>
<comment type="similarity">
    <text evidence="1">Belongs to the aldehyde dehydrogenase family.</text>
</comment>
<accession>A0A2S7K567</accession>
<gene>
    <name evidence="4" type="ORF">CW354_11100</name>
</gene>
<evidence type="ECO:0000259" key="3">
    <source>
        <dbReference type="Pfam" id="PF00171"/>
    </source>
</evidence>
<dbReference type="GO" id="GO:0016620">
    <property type="term" value="F:oxidoreductase activity, acting on the aldehyde or oxo group of donors, NAD or NADP as acceptor"/>
    <property type="evidence" value="ECO:0007669"/>
    <property type="project" value="InterPro"/>
</dbReference>
<keyword evidence="2" id="KW-0560">Oxidoreductase</keyword>
<keyword evidence="5" id="KW-1185">Reference proteome</keyword>
<dbReference type="InterPro" id="IPR016161">
    <property type="entry name" value="Ald_DH/histidinol_DH"/>
</dbReference>
<dbReference type="EMBL" id="PJCH01000006">
    <property type="protein sequence ID" value="PQA87616.1"/>
    <property type="molecule type" value="Genomic_DNA"/>
</dbReference>
<feature type="domain" description="Aldehyde dehydrogenase" evidence="3">
    <location>
        <begin position="13"/>
        <end position="467"/>
    </location>
</feature>
<dbReference type="CDD" id="cd07138">
    <property type="entry name" value="ALDH_CddD_SSP0762"/>
    <property type="match status" value="1"/>
</dbReference>
<sequence length="475" mass="49969">MKQADRHFINGAWRASKGDTQFPVVNPATEEEFGSVALGAKSDIDDAVAAAKAAFPGWSQTTRAERCAYIERILQAYEKKSEAIAQALTQEMGAPLRLARQQAAMAMRHMEIALEVLDAFDFETIEGGCKILRDPVGVSGAITPWNAPASQLICKTAPAFAAGCVVIAKPSEHAPFSARLVAEAIAEAGLPDGVFNLVFGNAAAGAALSAHPDVDMISFTGSAAGGGAAAQAAAPTIKRVHQELGGKGANIILDDADIEAAVKTGVAAMMFHSGQTCGAPSRMLAPRRFYKDIVEIAVSAAQALVVGDPLNEGTELGPLANRPQYQRVLAMIAAGEKEGARRAAGGQRPGGLDKGFFIKPVIFTDVEPTMTIAQEEIFGPVLCIIPYEDDDEAVAIANGTPFGLTGYVQSSDAQRAARVAARLRAGYVSINYPPIDFRAPFGGYGRSGNGRQFGVYSLESYLETKAIIRAAPWDA</sequence>
<name>A0A2S7K567_9PROT</name>
<dbReference type="InterPro" id="IPR016163">
    <property type="entry name" value="Ald_DH_C"/>
</dbReference>
<dbReference type="AlphaFoldDB" id="A0A2S7K567"/>
<proteinExistence type="inferred from homology"/>
<evidence type="ECO:0000256" key="1">
    <source>
        <dbReference type="ARBA" id="ARBA00009986"/>
    </source>
</evidence>
<dbReference type="Gene3D" id="3.40.605.10">
    <property type="entry name" value="Aldehyde Dehydrogenase, Chain A, domain 1"/>
    <property type="match status" value="1"/>
</dbReference>
<dbReference type="FunFam" id="3.40.309.10:FF:000012">
    <property type="entry name" value="Betaine aldehyde dehydrogenase"/>
    <property type="match status" value="1"/>
</dbReference>